<feature type="compositionally biased region" description="Polar residues" evidence="2">
    <location>
        <begin position="83"/>
        <end position="92"/>
    </location>
</feature>
<dbReference type="Gene3D" id="3.30.1330.60">
    <property type="entry name" value="OmpA-like domain"/>
    <property type="match status" value="1"/>
</dbReference>
<sequence length="246" mass="26008">MENKQRSIDYDGLDGILQIPDISVAEPKWYRSRWPYTLTAAALIGAFLLLELKQAHLPQSLALQSDHTTPSPPPTQSPAPASDNTAAENPPQNLAGPQTAAPPATQEPPVLAENSSAQQAEPPPNIAGEVSAASPSAVLFTVHFKFDSSRLRLLGNSEKAALIQAAKTCSNIIKLTGHTCNYGPAEINRQIGLARANSVKNLLSANGIPDGQIIVASDGMDNPVEANDTPAGAAKNRRVELICLDQ</sequence>
<dbReference type="InterPro" id="IPR036737">
    <property type="entry name" value="OmpA-like_sf"/>
</dbReference>
<dbReference type="PROSITE" id="PS51123">
    <property type="entry name" value="OMPA_2"/>
    <property type="match status" value="1"/>
</dbReference>
<feature type="region of interest" description="Disordered" evidence="2">
    <location>
        <begin position="63"/>
        <end position="129"/>
    </location>
</feature>
<feature type="domain" description="OmpA-like" evidence="3">
    <location>
        <begin position="131"/>
        <end position="246"/>
    </location>
</feature>
<dbReference type="PANTHER" id="PTHR30329:SF21">
    <property type="entry name" value="LIPOPROTEIN YIAD-RELATED"/>
    <property type="match status" value="1"/>
</dbReference>
<reference evidence="4 5" key="1">
    <citation type="submission" date="2022-07" db="EMBL/GenBank/DDBJ databases">
        <title>Methylomonas rivi sp. nov., Methylomonas rosea sp. nov., Methylomonas aureus sp. nov. and Methylomonas subterranea sp. nov., four novel methanotrophs isolated from a freshwater creek and the deep terrestrial subsurface.</title>
        <authorList>
            <person name="Abin C."/>
            <person name="Sankaranarayanan K."/>
            <person name="Garner C."/>
            <person name="Sindelar R."/>
            <person name="Kotary K."/>
            <person name="Garner R."/>
            <person name="Barclay S."/>
            <person name="Lawson P."/>
            <person name="Krumholz L."/>
        </authorList>
    </citation>
    <scope>NUCLEOTIDE SEQUENCE [LARGE SCALE GENOMIC DNA]</scope>
    <source>
        <strain evidence="4 5">SURF-2</strain>
    </source>
</reference>
<accession>A0ABT1TKF1</accession>
<gene>
    <name evidence="4" type="ORF">NP590_15705</name>
</gene>
<dbReference type="RefSeq" id="WP_256603569.1">
    <property type="nucleotide sequence ID" value="NZ_JANIBJ010000032.1"/>
</dbReference>
<dbReference type="PANTHER" id="PTHR30329">
    <property type="entry name" value="STATOR ELEMENT OF FLAGELLAR MOTOR COMPLEX"/>
    <property type="match status" value="1"/>
</dbReference>
<comment type="caution">
    <text evidence="4">The sequence shown here is derived from an EMBL/GenBank/DDBJ whole genome shotgun (WGS) entry which is preliminary data.</text>
</comment>
<organism evidence="4 5">
    <name type="scientific">Methylomonas subterranea</name>
    <dbReference type="NCBI Taxonomy" id="2952225"/>
    <lineage>
        <taxon>Bacteria</taxon>
        <taxon>Pseudomonadati</taxon>
        <taxon>Pseudomonadota</taxon>
        <taxon>Gammaproteobacteria</taxon>
        <taxon>Methylococcales</taxon>
        <taxon>Methylococcaceae</taxon>
        <taxon>Methylomonas</taxon>
    </lineage>
</organism>
<evidence type="ECO:0000259" key="3">
    <source>
        <dbReference type="PROSITE" id="PS51123"/>
    </source>
</evidence>
<feature type="compositionally biased region" description="Low complexity" evidence="2">
    <location>
        <begin position="95"/>
        <end position="109"/>
    </location>
</feature>
<dbReference type="EMBL" id="JANIBJ010000032">
    <property type="protein sequence ID" value="MCQ8105557.1"/>
    <property type="molecule type" value="Genomic_DNA"/>
</dbReference>
<dbReference type="InterPro" id="IPR006665">
    <property type="entry name" value="OmpA-like"/>
</dbReference>
<keyword evidence="1" id="KW-0472">Membrane</keyword>
<name>A0ABT1TKF1_9GAMM</name>
<evidence type="ECO:0000256" key="2">
    <source>
        <dbReference type="SAM" id="MobiDB-lite"/>
    </source>
</evidence>
<dbReference type="SUPFAM" id="SSF103088">
    <property type="entry name" value="OmpA-like"/>
    <property type="match status" value="1"/>
</dbReference>
<evidence type="ECO:0000313" key="5">
    <source>
        <dbReference type="Proteomes" id="UP001524499"/>
    </source>
</evidence>
<evidence type="ECO:0000313" key="4">
    <source>
        <dbReference type="EMBL" id="MCQ8105557.1"/>
    </source>
</evidence>
<protein>
    <submittedName>
        <fullName evidence="4">OmpA family protein</fullName>
    </submittedName>
</protein>
<dbReference type="Pfam" id="PF00691">
    <property type="entry name" value="OmpA"/>
    <property type="match status" value="1"/>
</dbReference>
<keyword evidence="5" id="KW-1185">Reference proteome</keyword>
<evidence type="ECO:0000256" key="1">
    <source>
        <dbReference type="PROSITE-ProRule" id="PRU00473"/>
    </source>
</evidence>
<dbReference type="CDD" id="cd07185">
    <property type="entry name" value="OmpA_C-like"/>
    <property type="match status" value="1"/>
</dbReference>
<proteinExistence type="predicted"/>
<dbReference type="InterPro" id="IPR050330">
    <property type="entry name" value="Bact_OuterMem_StrucFunc"/>
</dbReference>
<dbReference type="Proteomes" id="UP001524499">
    <property type="component" value="Unassembled WGS sequence"/>
</dbReference>